<reference evidence="4 5" key="1">
    <citation type="submission" date="2016-10" db="EMBL/GenBank/DDBJ databases">
        <authorList>
            <person name="de Groot N.N."/>
        </authorList>
    </citation>
    <scope>NUCLEOTIDE SEQUENCE [LARGE SCALE GENOMIC DNA]</scope>
    <source>
        <strain evidence="4 5">DSM 19886</strain>
    </source>
</reference>
<dbReference type="RefSeq" id="WP_089892624.1">
    <property type="nucleotide sequence ID" value="NZ_FNGV01000010.1"/>
</dbReference>
<dbReference type="AlphaFoldDB" id="A0A1G9U479"/>
<keyword evidence="1" id="KW-1133">Transmembrane helix</keyword>
<dbReference type="GO" id="GO:0016989">
    <property type="term" value="F:sigma factor antagonist activity"/>
    <property type="evidence" value="ECO:0007669"/>
    <property type="project" value="TreeGrafter"/>
</dbReference>
<dbReference type="STRING" id="192904.SAMN04488514_110112"/>
<dbReference type="PIRSF" id="PIRSF018266">
    <property type="entry name" value="FecR"/>
    <property type="match status" value="1"/>
</dbReference>
<dbReference type="Gene3D" id="2.60.120.1440">
    <property type="match status" value="1"/>
</dbReference>
<name>A0A1G9U479_9FLAO</name>
<proteinExistence type="predicted"/>
<dbReference type="FunFam" id="2.60.120.1440:FF:000001">
    <property type="entry name" value="Putative anti-sigma factor"/>
    <property type="match status" value="1"/>
</dbReference>
<evidence type="ECO:0000259" key="2">
    <source>
        <dbReference type="Pfam" id="PF04773"/>
    </source>
</evidence>
<sequence length="383" mass="43769">MIPKNIENYIVKYLTKTATAEELEELEAWIKDPSNKLLFEDYVRHHYTVNMALNNSDSGPTKAYLTREIRRNNSFLRRFNSRNLLKYAAAAVLLVALGYLFVEDSTNQQPKIVIDKNQITLELDNGHIEVISEDGQRKIIDSEGNEVGSQQGNQLSYKESKEQATPQYNQLNIPNGKQFELALSDGTIVTLNSGSSIKYPVQFVSDQSREVTLIGEAYFKVAKDTNNPFIVNVNDLKVRVLGTEFNLSAYPEDSDITTVLVEGLVGLYNQSTYDQQTATLIEPGSKGVYNQSKGDFSVNEVDTNLYTSWKNGRFVFRHEQFKNIIKKLERAYNITIINNNKELGEQYYNASFDMEEEMEQIFISFTKSYSFTYTIDQNKITIN</sequence>
<evidence type="ECO:0000259" key="3">
    <source>
        <dbReference type="Pfam" id="PF16344"/>
    </source>
</evidence>
<evidence type="ECO:0000313" key="4">
    <source>
        <dbReference type="EMBL" id="SDM54810.1"/>
    </source>
</evidence>
<dbReference type="Gene3D" id="3.55.50.30">
    <property type="match status" value="1"/>
</dbReference>
<gene>
    <name evidence="4" type="ORF">SAMN04488514_110112</name>
</gene>
<keyword evidence="5" id="KW-1185">Reference proteome</keyword>
<keyword evidence="1" id="KW-0472">Membrane</keyword>
<evidence type="ECO:0000313" key="5">
    <source>
        <dbReference type="Proteomes" id="UP000199440"/>
    </source>
</evidence>
<dbReference type="Pfam" id="PF16344">
    <property type="entry name" value="FecR_C"/>
    <property type="match status" value="1"/>
</dbReference>
<dbReference type="PANTHER" id="PTHR30273:SF2">
    <property type="entry name" value="PROTEIN FECR"/>
    <property type="match status" value="1"/>
</dbReference>
<dbReference type="InterPro" id="IPR032508">
    <property type="entry name" value="FecR_C"/>
</dbReference>
<protein>
    <submittedName>
        <fullName evidence="4">FecR family protein</fullName>
    </submittedName>
</protein>
<keyword evidence="1" id="KW-0812">Transmembrane</keyword>
<feature type="domain" description="Protein FecR C-terminal" evidence="3">
    <location>
        <begin position="313"/>
        <end position="382"/>
    </location>
</feature>
<dbReference type="EMBL" id="FNGV01000010">
    <property type="protein sequence ID" value="SDM54810.1"/>
    <property type="molecule type" value="Genomic_DNA"/>
</dbReference>
<dbReference type="Proteomes" id="UP000199440">
    <property type="component" value="Unassembled WGS sequence"/>
</dbReference>
<evidence type="ECO:0000256" key="1">
    <source>
        <dbReference type="SAM" id="Phobius"/>
    </source>
</evidence>
<dbReference type="InterPro" id="IPR012373">
    <property type="entry name" value="Ferrdict_sens_TM"/>
</dbReference>
<feature type="transmembrane region" description="Helical" evidence="1">
    <location>
        <begin position="84"/>
        <end position="102"/>
    </location>
</feature>
<dbReference type="OrthoDB" id="651134at2"/>
<accession>A0A1G9U479</accession>
<dbReference type="Pfam" id="PF04773">
    <property type="entry name" value="FecR"/>
    <property type="match status" value="1"/>
</dbReference>
<dbReference type="PANTHER" id="PTHR30273">
    <property type="entry name" value="PERIPLASMIC SIGNAL SENSOR AND SIGMA FACTOR ACTIVATOR FECR-RELATED"/>
    <property type="match status" value="1"/>
</dbReference>
<dbReference type="InterPro" id="IPR006860">
    <property type="entry name" value="FecR"/>
</dbReference>
<feature type="domain" description="FecR protein" evidence="2">
    <location>
        <begin position="172"/>
        <end position="265"/>
    </location>
</feature>
<organism evidence="4 5">
    <name type="scientific">Kriegella aquimaris</name>
    <dbReference type="NCBI Taxonomy" id="192904"/>
    <lineage>
        <taxon>Bacteria</taxon>
        <taxon>Pseudomonadati</taxon>
        <taxon>Bacteroidota</taxon>
        <taxon>Flavobacteriia</taxon>
        <taxon>Flavobacteriales</taxon>
        <taxon>Flavobacteriaceae</taxon>
        <taxon>Kriegella</taxon>
    </lineage>
</organism>